<reference evidence="6 7" key="1">
    <citation type="submission" date="2016-10" db="EMBL/GenBank/DDBJ databases">
        <authorList>
            <person name="de Groot N.N."/>
        </authorList>
    </citation>
    <scope>NUCLEOTIDE SEQUENCE [LARGE SCALE GENOMIC DNA]</scope>
    <source>
        <strain evidence="6">MBHS1</strain>
    </source>
</reference>
<dbReference type="PANTHER" id="PTHR36985:SF1">
    <property type="entry name" value="TRANSLOCATION AND ASSEMBLY MODULE SUBUNIT TAMB"/>
    <property type="match status" value="1"/>
</dbReference>
<name>A0A1H6FAN9_9GAMM</name>
<evidence type="ECO:0000256" key="1">
    <source>
        <dbReference type="ARBA" id="ARBA00004167"/>
    </source>
</evidence>
<dbReference type="GO" id="GO:0097347">
    <property type="term" value="C:TAM protein secretion complex"/>
    <property type="evidence" value="ECO:0007669"/>
    <property type="project" value="TreeGrafter"/>
</dbReference>
<evidence type="ECO:0000256" key="2">
    <source>
        <dbReference type="ARBA" id="ARBA00022692"/>
    </source>
</evidence>
<evidence type="ECO:0000256" key="3">
    <source>
        <dbReference type="ARBA" id="ARBA00022989"/>
    </source>
</evidence>
<proteinExistence type="predicted"/>
<dbReference type="OrthoDB" id="5555605at2"/>
<accession>A0A1H6FAN9</accession>
<evidence type="ECO:0000313" key="6">
    <source>
        <dbReference type="EMBL" id="SEH06075.1"/>
    </source>
</evidence>
<keyword evidence="7" id="KW-1185">Reference proteome</keyword>
<dbReference type="GO" id="GO:0009306">
    <property type="term" value="P:protein secretion"/>
    <property type="evidence" value="ECO:0007669"/>
    <property type="project" value="InterPro"/>
</dbReference>
<dbReference type="PANTHER" id="PTHR36985">
    <property type="entry name" value="TRANSLOCATION AND ASSEMBLY MODULE SUBUNIT TAMB"/>
    <property type="match status" value="1"/>
</dbReference>
<gene>
    <name evidence="6" type="primary">tamB_2</name>
    <name evidence="6" type="ORF">MBHS_01930</name>
</gene>
<dbReference type="InterPro" id="IPR007452">
    <property type="entry name" value="TamB_C"/>
</dbReference>
<organism evidence="6 7">
    <name type="scientific">Candidatus Venteria ishoeyi</name>
    <dbReference type="NCBI Taxonomy" id="1899563"/>
    <lineage>
        <taxon>Bacteria</taxon>
        <taxon>Pseudomonadati</taxon>
        <taxon>Pseudomonadota</taxon>
        <taxon>Gammaproteobacteria</taxon>
        <taxon>Thiotrichales</taxon>
        <taxon>Thiotrichaceae</taxon>
        <taxon>Venteria</taxon>
    </lineage>
</organism>
<evidence type="ECO:0000256" key="4">
    <source>
        <dbReference type="ARBA" id="ARBA00023136"/>
    </source>
</evidence>
<evidence type="ECO:0000313" key="7">
    <source>
        <dbReference type="Proteomes" id="UP000236724"/>
    </source>
</evidence>
<protein>
    <submittedName>
        <fullName evidence="6">Translocation and assembly module TamB</fullName>
    </submittedName>
</protein>
<dbReference type="Proteomes" id="UP000236724">
    <property type="component" value="Unassembled WGS sequence"/>
</dbReference>
<dbReference type="RefSeq" id="WP_103919903.1">
    <property type="nucleotide sequence ID" value="NZ_FMSV02000429.1"/>
</dbReference>
<keyword evidence="4" id="KW-0472">Membrane</keyword>
<keyword evidence="2" id="KW-0812">Transmembrane</keyword>
<keyword evidence="3" id="KW-1133">Transmembrane helix</keyword>
<dbReference type="EMBL" id="FMSV02000429">
    <property type="protein sequence ID" value="SEH06075.1"/>
    <property type="molecule type" value="Genomic_DNA"/>
</dbReference>
<sequence length="1532" mass="169026">MRKSLRNALLALLIIICLLAAGLFWLTGTTSGLHWTMQQAQHWVPGELHIRETHGQSLSQFQLSGLSYQQDDLSVALEQLTLAFNVEVSADTAWLPRLRIRKLLAKQLDLHLPPGQAETSQPALEKIPAIELKLPFSVILEQAQLREAKIYQSQPAKQQTTTATQLLAHIQQADLQAQLTDSLEIQQFSCTLEKRPAALKNTQLSLQAKLGLQKPNPLTLKANWSTQWQQAAKPLPLAGQVHISGDFLKLKLQHVLKQPQSLDLQIEAHNLYEKPQWSATLNGQSLSWPVEPAVEPIEATAFALGALQLQAEGDLKTYQFQLNTEQLQTAALSQLKLPPLDAMLKAAGNLQSIHIQKLEIPYLQGLLQAQGDIHWAEKLRANLQIETQQLNLQALWADWPQTLSLNSRVQAQFENNQLHLQHLQLNLPQLDDIGLDSTAPIAQLQGTGVVDLNHAPITLQTQLDWQHLQWPLTGVAQVQSPQGSAQLQGSPVDWQWQLATQVQGGKIPPGNWSAKGRGNSKQVSISSLQGDLLQGQMQATGQAQWAPALQAQLQLKLKSLRPGPYLTENFAEIAAQLPPEQQINAQLELNYLQQQLKIKQLQLHLPAVSKQNKDSRLSLQAHADFTEGFDVSALPVSSRIQWSDLRYPLHNKAQFASAEGQIQLSGKTNDWQLQGNWDFKGENLPTSQWNIQGQGDLQQAKLQRLQAKLLGGSTALAGQVAWLPQPSWKLKLHAKNINPGQQWSQWPGRLKLKLDSQGQIHNGLVKYQAKLQQLAGKLRGQKLTMQGKTQGQGKTLQSQLKLNIGNSQLKLVAKLGKQLQADWQLQAPDLSHLLPQAQGTFKADGKLSGSGTKWLMQAKAQGENLGFEQFQLENINLALDFKKNRLLLDLAADNLRQGSQTLLDALKVKLTGKPEKHQLTLNALAPNKQLALKLNGKLDKQWQQWQGALNTLQAQAAPWGQWDLQKPVVVKASLKKIYMDKLCLAQNQWSNNKSAICAQLNWQQQKGSDVNIHLAQVPLQLIQPIMPADSQVQGKLDGKLQVRLNPQGRLHTQALLSMSPGKIRAILADEWRTFDFKGGDVRLNTDAQGIHGKVDLVLIPGSHIQGEMHLPGAKIALPLAENQALQGQLNMLFSDLRLIPGLVPALEEIEGRIRLESKISGTIASPKLSGQLNVADVNTHIPQLGLKLEQLHLVLWSDQENQIQLAAGMQSGDGEVHAVGKGTLTSLDDWLMAVEIKGDGLKVIDTPDIQGYASPDLKFRMEPGKLELSGTLEIPKAEITPNLVIGESSNHPQAVAYSEDVQIIEQQMPVKQTKKADKWQSHINVLIKLGNEINLDVVGFQSQLGGAVQIFQNPQQAGLLRGNGALYITKGIYRAYGQDLAIRQGLVIFADGPVDNPALDIKAERTIRKDQNSPPVTKAGVHITGTVKTPKIGLFSEPMVEDGQILSYLLTGSAFNSGAEQRALSLGAYITRDFYAGFSFNLFGSNKISVEDASKVFNLRYDINEKWGVEATVGDKDSGVDLSYTLGTMMLK</sequence>
<dbReference type="GO" id="GO:0005886">
    <property type="term" value="C:plasma membrane"/>
    <property type="evidence" value="ECO:0007669"/>
    <property type="project" value="InterPro"/>
</dbReference>
<evidence type="ECO:0000259" key="5">
    <source>
        <dbReference type="Pfam" id="PF04357"/>
    </source>
</evidence>
<feature type="domain" description="Translocation and assembly module TamB C-terminal" evidence="5">
    <location>
        <begin position="1211"/>
        <end position="1459"/>
    </location>
</feature>
<comment type="subcellular location">
    <subcellularLocation>
        <location evidence="1">Membrane</location>
        <topology evidence="1">Single-pass membrane protein</topology>
    </subcellularLocation>
</comment>
<dbReference type="Pfam" id="PF04357">
    <property type="entry name" value="TamB"/>
    <property type="match status" value="1"/>
</dbReference>